<dbReference type="InterPro" id="IPR026590">
    <property type="entry name" value="Ssirtuin_cat_dom"/>
</dbReference>
<proteinExistence type="inferred from homology"/>
<dbReference type="EMBL" id="CAJOBF010000200">
    <property type="protein sequence ID" value="CAF3771690.1"/>
    <property type="molecule type" value="Genomic_DNA"/>
</dbReference>
<dbReference type="SUPFAM" id="SSF52540">
    <property type="entry name" value="P-loop containing nucleoside triphosphate hydrolases"/>
    <property type="match status" value="1"/>
</dbReference>
<dbReference type="SUPFAM" id="SSF53098">
    <property type="entry name" value="Ribonuclease H-like"/>
    <property type="match status" value="1"/>
</dbReference>
<dbReference type="GO" id="GO:0019287">
    <property type="term" value="P:isopentenyl diphosphate biosynthetic process, mevalonate pathway"/>
    <property type="evidence" value="ECO:0007669"/>
    <property type="project" value="UniProtKB-UniPathway"/>
</dbReference>
<name>A0A818ZY56_9BILA</name>
<dbReference type="GO" id="GO:0046872">
    <property type="term" value="F:metal ion binding"/>
    <property type="evidence" value="ECO:0007669"/>
    <property type="project" value="UniProtKB-KW"/>
</dbReference>
<feature type="coiled-coil region" evidence="10">
    <location>
        <begin position="565"/>
        <end position="599"/>
    </location>
</feature>
<keyword evidence="3" id="KW-0808">Transferase</keyword>
<protein>
    <recommendedName>
        <fullName evidence="2">protein acetyllysine N-acetyltransferase</fullName>
        <ecNumber evidence="2">2.3.1.286</ecNumber>
    </recommendedName>
</protein>
<reference evidence="12" key="1">
    <citation type="submission" date="2021-02" db="EMBL/GenBank/DDBJ databases">
        <authorList>
            <person name="Nowell W R."/>
        </authorList>
    </citation>
    <scope>NUCLEOTIDE SEQUENCE</scope>
</reference>
<keyword evidence="5 9" id="KW-0862">Zinc</keyword>
<dbReference type="GO" id="GO:0046969">
    <property type="term" value="F:histone H3K9 deacetylase activity, NAD-dependent"/>
    <property type="evidence" value="ECO:0007669"/>
    <property type="project" value="TreeGrafter"/>
</dbReference>
<dbReference type="Pfam" id="PF04275">
    <property type="entry name" value="P-mevalo_kinase"/>
    <property type="match status" value="1"/>
</dbReference>
<dbReference type="EC" id="2.3.1.286" evidence="2"/>
<dbReference type="SUPFAM" id="SSF52467">
    <property type="entry name" value="DHS-like NAD/FAD-binding domain"/>
    <property type="match status" value="1"/>
</dbReference>
<dbReference type="GO" id="GO:0046983">
    <property type="term" value="F:protein dimerization activity"/>
    <property type="evidence" value="ECO:0007669"/>
    <property type="project" value="InterPro"/>
</dbReference>
<dbReference type="InterPro" id="IPR003000">
    <property type="entry name" value="Sirtuin"/>
</dbReference>
<evidence type="ECO:0000256" key="2">
    <source>
        <dbReference type="ARBA" id="ARBA00012928"/>
    </source>
</evidence>
<evidence type="ECO:0000256" key="8">
    <source>
        <dbReference type="ARBA" id="ARBA00038170"/>
    </source>
</evidence>
<dbReference type="UniPathway" id="UPA00057">
    <property type="reaction ID" value="UER00099"/>
</dbReference>
<dbReference type="Gene3D" id="2.20.28.200">
    <property type="match status" value="1"/>
</dbReference>
<feature type="coiled-coil region" evidence="10">
    <location>
        <begin position="123"/>
        <end position="150"/>
    </location>
</feature>
<keyword evidence="4 9" id="KW-0479">Metal-binding</keyword>
<feature type="binding site" evidence="9">
    <location>
        <position position="244"/>
    </location>
    <ligand>
        <name>Zn(2+)</name>
        <dbReference type="ChEBI" id="CHEBI:29105"/>
    </ligand>
</feature>
<dbReference type="PANTHER" id="PTHR11085">
    <property type="entry name" value="NAD-DEPENDENT PROTEIN DEACYLASE SIRTUIN-5, MITOCHONDRIAL-RELATED"/>
    <property type="match status" value="1"/>
</dbReference>
<evidence type="ECO:0000313" key="12">
    <source>
        <dbReference type="EMBL" id="CAF3771690.1"/>
    </source>
</evidence>
<dbReference type="Gene3D" id="3.40.50.1220">
    <property type="entry name" value="TPP-binding domain"/>
    <property type="match status" value="1"/>
</dbReference>
<dbReference type="Pfam" id="PF05276">
    <property type="entry name" value="SH3BP5"/>
    <property type="match status" value="1"/>
</dbReference>
<feature type="coiled-coil region" evidence="10">
    <location>
        <begin position="673"/>
        <end position="728"/>
    </location>
</feature>
<dbReference type="InterPro" id="IPR012337">
    <property type="entry name" value="RNaseH-like_sf"/>
</dbReference>
<evidence type="ECO:0000256" key="7">
    <source>
        <dbReference type="ARBA" id="ARBA00023054"/>
    </source>
</evidence>
<comment type="caution">
    <text evidence="12">The sequence shown here is derived from an EMBL/GenBank/DDBJ whole genome shotgun (WGS) entry which is preliminary data.</text>
</comment>
<feature type="coiled-coil region" evidence="10">
    <location>
        <begin position="757"/>
        <end position="784"/>
    </location>
</feature>
<dbReference type="Gene3D" id="3.40.50.300">
    <property type="entry name" value="P-loop containing nucleotide triphosphate hydrolases"/>
    <property type="match status" value="1"/>
</dbReference>
<feature type="active site" description="Proton acceptor" evidence="9">
    <location>
        <position position="236"/>
    </location>
</feature>
<evidence type="ECO:0000256" key="1">
    <source>
        <dbReference type="ARBA" id="ARBA00007796"/>
    </source>
</evidence>
<organism evidence="12 13">
    <name type="scientific">Rotaria magnacalcarata</name>
    <dbReference type="NCBI Taxonomy" id="392030"/>
    <lineage>
        <taxon>Eukaryota</taxon>
        <taxon>Metazoa</taxon>
        <taxon>Spiralia</taxon>
        <taxon>Gnathifera</taxon>
        <taxon>Rotifera</taxon>
        <taxon>Eurotatoria</taxon>
        <taxon>Bdelloidea</taxon>
        <taxon>Philodinida</taxon>
        <taxon>Philodinidae</taxon>
        <taxon>Rotaria</taxon>
    </lineage>
</organism>
<dbReference type="InterPro" id="IPR005919">
    <property type="entry name" value="Pmev_kin_anim"/>
</dbReference>
<dbReference type="InterPro" id="IPR008906">
    <property type="entry name" value="HATC_C_dom"/>
</dbReference>
<dbReference type="Proteomes" id="UP000663842">
    <property type="component" value="Unassembled WGS sequence"/>
</dbReference>
<dbReference type="GO" id="GO:0005737">
    <property type="term" value="C:cytoplasm"/>
    <property type="evidence" value="ECO:0007669"/>
    <property type="project" value="InterPro"/>
</dbReference>
<gene>
    <name evidence="12" type="ORF">UXM345_LOCUS3166</name>
</gene>
<dbReference type="PANTHER" id="PTHR11085:SF12">
    <property type="entry name" value="NAD-DEPENDENT PROTEIN DEACYLASE SIRTUIN-6"/>
    <property type="match status" value="1"/>
</dbReference>
<dbReference type="PROSITE" id="PS50305">
    <property type="entry name" value="SIRTUIN"/>
    <property type="match status" value="1"/>
</dbReference>
<sequence length="964" mass="110472">MVRVCIWWSAIQYDAIQDDSSEDDEDEIERYAKVKLVSGNEESVLQRWKKWSINYPTLDVLAGSLLGIPASSCTSERIYSATGRILEERRQNLSDDIVDDISRMSLSYAESLSYFPHKGKVGMPELTEKSDDLKIKLEKLEQMIRQSRHTVAITGAGISTDAGIPDFRGPNGVWTLEKRGEKPSFNTSFDKALPTFTHRALCKLEENNYLHFVISQNIDGLHHRSGLPLSKLAELHGNVFAEECEVCRAQVIHPKSVGSYCRKRTGNVCNSLKSRNKSLSCRGKLRDTILDWEDPLPELALNMSEQHCAKADLCICLGTSLQIRPCRDLPRKTRKNGGKIVIINLQKTSLDSLADLIIHERCDHVMKYILDKLHLNLNEKPSVFNVSKYSHVKKIILLSGKSKCGRNFIGKNLAEQLSASLLHINDSLKHEYEKIHNNDTCDTDEKHIIKWAEEKCREDPTIFCRMMIEHNDQLCSSNPIWIISDIKSYAEIEFFKNHFNDRVLIVRIEASNDVREKRGWNSQADIDNTELKSQLCMDHFPDTPNESIIESNSKTEDGDALDPRIQIELERLNHANEAINQLELQRDEARKTFDNFRQKAEDELIQLEKSIGDAVPKSRCYYEARIKLRDAKEILIKAKHRFERAQELHVAAKELAIVSADFIDEAERSHQNAAAWNETYHQALAKAQDAETEKYQADFDQQAAQRIFSETEKLVEKLQKDLQRSINKSKPYYEMRVEHHQELDFQKRKVYGLERCLSEAKSQYQESLRNLEHISNEIHEQRSQKKSNQDLGEQISNKEFPSTSLPLPMSNPIAPLRRNYSDDVLRSCLLRTETLPPGIFTNAKDESLPTLYEPINRRNDDINDQFILFSKQAPRAAIVTKSDDEKNTLVNSARERLPNLASRISQATDDDDDKSDTLHALSDEQLNHFHSIYHSYSSEILPPTGTHDPSFQQAMSIASESVIF</sequence>
<dbReference type="GO" id="GO:0000122">
    <property type="term" value="P:negative regulation of transcription by RNA polymerase II"/>
    <property type="evidence" value="ECO:0007669"/>
    <property type="project" value="TreeGrafter"/>
</dbReference>
<dbReference type="Pfam" id="PF02146">
    <property type="entry name" value="SIR2"/>
    <property type="match status" value="1"/>
</dbReference>
<dbReference type="InterPro" id="IPR050134">
    <property type="entry name" value="NAD-dep_sirtuin_deacylases"/>
</dbReference>
<dbReference type="GO" id="GO:0003714">
    <property type="term" value="F:transcription corepressor activity"/>
    <property type="evidence" value="ECO:0007669"/>
    <property type="project" value="TreeGrafter"/>
</dbReference>
<evidence type="ECO:0000256" key="6">
    <source>
        <dbReference type="ARBA" id="ARBA00023027"/>
    </source>
</evidence>
<dbReference type="GO" id="GO:0005634">
    <property type="term" value="C:nucleus"/>
    <property type="evidence" value="ECO:0007669"/>
    <property type="project" value="TreeGrafter"/>
</dbReference>
<dbReference type="InterPro" id="IPR007940">
    <property type="entry name" value="SH3BP5"/>
</dbReference>
<evidence type="ECO:0000256" key="5">
    <source>
        <dbReference type="ARBA" id="ARBA00022833"/>
    </source>
</evidence>
<dbReference type="InterPro" id="IPR029035">
    <property type="entry name" value="DHS-like_NAD/FAD-binding_dom"/>
</dbReference>
<dbReference type="InterPro" id="IPR027417">
    <property type="entry name" value="P-loop_NTPase"/>
</dbReference>
<accession>A0A818ZY56</accession>
<comment type="similarity">
    <text evidence="1">Belongs to the SH3BP5 family.</text>
</comment>
<feature type="binding site" evidence="9">
    <location>
        <position position="261"/>
    </location>
    <ligand>
        <name>Zn(2+)</name>
        <dbReference type="ChEBI" id="CHEBI:29105"/>
    </ligand>
</feature>
<dbReference type="FunFam" id="3.40.50.1220:FF:000038">
    <property type="entry name" value="NAD-dependent protein deacetylase sirtuin-6 isoform X2"/>
    <property type="match status" value="1"/>
</dbReference>
<evidence type="ECO:0000259" key="11">
    <source>
        <dbReference type="PROSITE" id="PS50305"/>
    </source>
</evidence>
<comment type="similarity">
    <text evidence="8">Belongs to the sirtuin family. Class IV subfamily.</text>
</comment>
<evidence type="ECO:0000313" key="13">
    <source>
        <dbReference type="Proteomes" id="UP000663842"/>
    </source>
</evidence>
<dbReference type="GO" id="GO:0006695">
    <property type="term" value="P:cholesterol biosynthetic process"/>
    <property type="evidence" value="ECO:0007669"/>
    <property type="project" value="InterPro"/>
</dbReference>
<feature type="binding site" evidence="9">
    <location>
        <position position="281"/>
    </location>
    <ligand>
        <name>Zn(2+)</name>
        <dbReference type="ChEBI" id="CHEBI:29105"/>
    </ligand>
</feature>
<evidence type="ECO:0000256" key="3">
    <source>
        <dbReference type="ARBA" id="ARBA00022679"/>
    </source>
</evidence>
<dbReference type="GO" id="GO:0070403">
    <property type="term" value="F:NAD+ binding"/>
    <property type="evidence" value="ECO:0007669"/>
    <property type="project" value="InterPro"/>
</dbReference>
<dbReference type="GO" id="GO:0035556">
    <property type="term" value="P:intracellular signal transduction"/>
    <property type="evidence" value="ECO:0007669"/>
    <property type="project" value="InterPro"/>
</dbReference>
<evidence type="ECO:0000256" key="9">
    <source>
        <dbReference type="PROSITE-ProRule" id="PRU00236"/>
    </source>
</evidence>
<keyword evidence="7 10" id="KW-0175">Coiled coil</keyword>
<dbReference type="AlphaFoldDB" id="A0A818ZY56"/>
<evidence type="ECO:0000256" key="10">
    <source>
        <dbReference type="SAM" id="Coils"/>
    </source>
</evidence>
<dbReference type="Pfam" id="PF05699">
    <property type="entry name" value="Dimer_Tnp_hAT"/>
    <property type="match status" value="1"/>
</dbReference>
<dbReference type="GO" id="GO:0004631">
    <property type="term" value="F:phosphomevalonate kinase activity"/>
    <property type="evidence" value="ECO:0007669"/>
    <property type="project" value="InterPro"/>
</dbReference>
<evidence type="ECO:0000256" key="4">
    <source>
        <dbReference type="ARBA" id="ARBA00022723"/>
    </source>
</evidence>
<feature type="domain" description="Deacetylase sirtuin-type" evidence="11">
    <location>
        <begin position="130"/>
        <end position="376"/>
    </location>
</feature>
<feature type="binding site" evidence="9">
    <location>
        <position position="247"/>
    </location>
    <ligand>
        <name>Zn(2+)</name>
        <dbReference type="ChEBI" id="CHEBI:29105"/>
    </ligand>
</feature>
<keyword evidence="6" id="KW-0520">NAD</keyword>